<organism evidence="1 2">
    <name type="scientific">Ancylobacter pratisalsi</name>
    <dbReference type="NCBI Taxonomy" id="1745854"/>
    <lineage>
        <taxon>Bacteria</taxon>
        <taxon>Pseudomonadati</taxon>
        <taxon>Pseudomonadota</taxon>
        <taxon>Alphaproteobacteria</taxon>
        <taxon>Hyphomicrobiales</taxon>
        <taxon>Xanthobacteraceae</taxon>
        <taxon>Ancylobacter</taxon>
    </lineage>
</organism>
<reference evidence="1 2" key="1">
    <citation type="submission" date="2020-02" db="EMBL/GenBank/DDBJ databases">
        <authorList>
            <person name="Li G."/>
        </authorList>
    </citation>
    <scope>NUCLEOTIDE SEQUENCE [LARGE SCALE GENOMIC DNA]</scope>
    <source>
        <strain evidence="1 2">DSM 102029</strain>
    </source>
</reference>
<dbReference type="AlphaFoldDB" id="A0A6P1YI22"/>
<evidence type="ECO:0000313" key="1">
    <source>
        <dbReference type="EMBL" id="QIB32978.1"/>
    </source>
</evidence>
<sequence>MTEQSSTEHLIEEMFDEAEFVRAGDLVTGEGRLDGYTVSIIGTADRAYIGADVALAMARCVLDIMHDKPARPILIIVDNSGHRLGRWDELMGNNGCIAHLTKCLYAARQRGHRVIGLVNELAVSAGFMALGMSTDACYALPAAEVRVMALGAMARVTKIPLDRLTELCATSPVLGPSVENFMRVGALAGVWSGDLAGHLRAELSKLTKPNDDRRQLGHERGGRMAALDVARRVRAGAEA</sequence>
<dbReference type="Proteomes" id="UP000464751">
    <property type="component" value="Chromosome"/>
</dbReference>
<accession>A0A6P1YI22</accession>
<gene>
    <name evidence="1" type="ORF">G3A50_04060</name>
</gene>
<proteinExistence type="predicted"/>
<dbReference type="EMBL" id="CP048630">
    <property type="protein sequence ID" value="QIB32978.1"/>
    <property type="molecule type" value="Genomic_DNA"/>
</dbReference>
<protein>
    <submittedName>
        <fullName evidence="1">Biotin-independent malonate decarboxylase subunit gamma</fullName>
    </submittedName>
</protein>
<name>A0A6P1YI22_9HYPH</name>
<keyword evidence="2" id="KW-1185">Reference proteome</keyword>
<dbReference type="Pfam" id="PF06833">
    <property type="entry name" value="MdcE"/>
    <property type="match status" value="1"/>
</dbReference>
<evidence type="ECO:0000313" key="2">
    <source>
        <dbReference type="Proteomes" id="UP000464751"/>
    </source>
</evidence>
<dbReference type="InterPro" id="IPR029045">
    <property type="entry name" value="ClpP/crotonase-like_dom_sf"/>
</dbReference>
<dbReference type="Gene3D" id="3.90.226.10">
    <property type="entry name" value="2-enoyl-CoA Hydratase, Chain A, domain 1"/>
    <property type="match status" value="1"/>
</dbReference>
<dbReference type="RefSeq" id="WP_163074063.1">
    <property type="nucleotide sequence ID" value="NZ_CP048630.1"/>
</dbReference>
<dbReference type="SUPFAM" id="SSF52096">
    <property type="entry name" value="ClpP/crotonase"/>
    <property type="match status" value="1"/>
</dbReference>
<dbReference type="KEGG" id="apra:G3A50_04060"/>